<evidence type="ECO:0000313" key="14">
    <source>
        <dbReference type="EMBL" id="KNG75580.1"/>
    </source>
</evidence>
<evidence type="ECO:0000256" key="8">
    <source>
        <dbReference type="ARBA" id="ARBA00022989"/>
    </source>
</evidence>
<evidence type="ECO:0000256" key="3">
    <source>
        <dbReference type="ARBA" id="ARBA00009045"/>
    </source>
</evidence>
<dbReference type="PANTHER" id="PTHR22936">
    <property type="entry name" value="RHOMBOID-RELATED"/>
    <property type="match status" value="1"/>
</dbReference>
<evidence type="ECO:0000256" key="4">
    <source>
        <dbReference type="ARBA" id="ARBA00022670"/>
    </source>
</evidence>
<dbReference type="SUPFAM" id="SSF144091">
    <property type="entry name" value="Rhomboid-like"/>
    <property type="match status" value="1"/>
</dbReference>
<feature type="transmembrane region" description="Helical" evidence="11">
    <location>
        <begin position="553"/>
        <end position="572"/>
    </location>
</feature>
<dbReference type="Proteomes" id="UP000054562">
    <property type="component" value="Unassembled WGS sequence"/>
</dbReference>
<feature type="transmembrane region" description="Helical" evidence="11">
    <location>
        <begin position="466"/>
        <end position="487"/>
    </location>
</feature>
<organism evidence="14 15">
    <name type="scientific">Plasmodium falciparum IGH-CR14</name>
    <dbReference type="NCBI Taxonomy" id="580059"/>
    <lineage>
        <taxon>Eukaryota</taxon>
        <taxon>Sar</taxon>
        <taxon>Alveolata</taxon>
        <taxon>Apicomplexa</taxon>
        <taxon>Aconoidasida</taxon>
        <taxon>Haemosporida</taxon>
        <taxon>Plasmodiidae</taxon>
        <taxon>Plasmodium</taxon>
        <taxon>Plasmodium (Laverania)</taxon>
    </lineage>
</organism>
<dbReference type="GO" id="GO:0004252">
    <property type="term" value="F:serine-type endopeptidase activity"/>
    <property type="evidence" value="ECO:0007669"/>
    <property type="project" value="InterPro"/>
</dbReference>
<feature type="transmembrane region" description="Helical" evidence="11">
    <location>
        <begin position="332"/>
        <end position="351"/>
    </location>
</feature>
<evidence type="ECO:0000256" key="6">
    <source>
        <dbReference type="ARBA" id="ARBA00022801"/>
    </source>
</evidence>
<feature type="transmembrane region" description="Helical" evidence="11">
    <location>
        <begin position="681"/>
        <end position="703"/>
    </location>
</feature>
<feature type="transmembrane region" description="Helical" evidence="11">
    <location>
        <begin position="578"/>
        <end position="599"/>
    </location>
</feature>
<dbReference type="InterPro" id="IPR017092">
    <property type="entry name" value="Pept_S54_Rhomboid-like_Rom4/5"/>
</dbReference>
<dbReference type="PANTHER" id="PTHR22936:SF69">
    <property type="entry name" value="RHOMBOID-LIKE PROTEIN"/>
    <property type="match status" value="1"/>
</dbReference>
<comment type="catalytic activity">
    <reaction evidence="1 11">
        <text>Cleaves type-1 transmembrane domains using a catalytic dyad composed of serine and histidine that are contributed by different transmembrane domains.</text>
        <dbReference type="EC" id="3.4.21.105"/>
    </reaction>
</comment>
<evidence type="ECO:0000313" key="15">
    <source>
        <dbReference type="Proteomes" id="UP000054562"/>
    </source>
</evidence>
<reference evidence="15" key="1">
    <citation type="submission" date="2015-07" db="EMBL/GenBank/DDBJ databases">
        <title>Annotation of Plasmodium falciparum IGH-CR14.</title>
        <authorList>
            <consortium name="The Broad Institute Genome Sequencing Platform"/>
            <person name="Volkman S.K."/>
            <person name="Neafsey D.E."/>
            <person name="Dash A.P."/>
            <person name="Chitnis C.E."/>
            <person name="Hartl D.L."/>
            <person name="Young S.K."/>
            <person name="Zeng Q."/>
            <person name="Koehrsen M."/>
            <person name="Alvarado L."/>
            <person name="Berlin A."/>
            <person name="Borenstein D."/>
            <person name="Chapman S.B."/>
            <person name="Chen Z."/>
            <person name="Engels R."/>
            <person name="Freedman E."/>
            <person name="Gellesch M."/>
            <person name="Goldberg J."/>
            <person name="Griggs A."/>
            <person name="Gujja S."/>
            <person name="Heilman E.R."/>
            <person name="Heiman D.I."/>
            <person name="Howarth C."/>
            <person name="Jen D."/>
            <person name="Larson L."/>
            <person name="Mehta T."/>
            <person name="Neiman D."/>
            <person name="Park D."/>
            <person name="Pearson M."/>
            <person name="Roberts A."/>
            <person name="Saif S."/>
            <person name="Shea T."/>
            <person name="Shenoy N."/>
            <person name="Sisk P."/>
            <person name="Stolte C."/>
            <person name="Sykes S."/>
            <person name="Walk T."/>
            <person name="White J."/>
            <person name="Yandava C."/>
            <person name="Haas B."/>
            <person name="Henn M.R."/>
            <person name="Nusbaum C."/>
            <person name="Birren B."/>
        </authorList>
    </citation>
    <scope>NUCLEOTIDE SEQUENCE [LARGE SCALE GENOMIC DNA]</scope>
    <source>
        <strain evidence="15">IGH-CR14</strain>
    </source>
</reference>
<protein>
    <recommendedName>
        <fullName evidence="11">Rhomboid-like protease</fullName>
        <ecNumber evidence="11">3.4.21.105</ecNumber>
    </recommendedName>
</protein>
<keyword evidence="6 11" id="KW-0378">Hydrolase</keyword>
<evidence type="ECO:0000256" key="5">
    <source>
        <dbReference type="ARBA" id="ARBA00022692"/>
    </source>
</evidence>
<feature type="active site" evidence="10">
    <location>
        <position position="578"/>
    </location>
</feature>
<dbReference type="GO" id="GO:0006508">
    <property type="term" value="P:proteolysis"/>
    <property type="evidence" value="ECO:0007669"/>
    <property type="project" value="UniProtKB-KW"/>
</dbReference>
<dbReference type="FunFam" id="1.20.1540.10:FF:000014">
    <property type="entry name" value="RHOMBOID-like protein"/>
    <property type="match status" value="1"/>
</dbReference>
<dbReference type="PIRSF" id="PIRSF037023">
    <property type="entry name" value="Rhomboid-like_ROM4_ROM5"/>
    <property type="match status" value="1"/>
</dbReference>
<dbReference type="EMBL" id="GG665069">
    <property type="protein sequence ID" value="KNG75580.1"/>
    <property type="molecule type" value="Genomic_DNA"/>
</dbReference>
<evidence type="ECO:0000256" key="12">
    <source>
        <dbReference type="SAM" id="MobiDB-lite"/>
    </source>
</evidence>
<dbReference type="InterPro" id="IPR022764">
    <property type="entry name" value="Peptidase_S54_rhomboid_dom"/>
</dbReference>
<evidence type="ECO:0000256" key="10">
    <source>
        <dbReference type="PIRSR" id="PIRSR037023-1"/>
    </source>
</evidence>
<keyword evidence="8 11" id="KW-1133">Transmembrane helix</keyword>
<keyword evidence="5 11" id="KW-0812">Transmembrane</keyword>
<evidence type="ECO:0000256" key="7">
    <source>
        <dbReference type="ARBA" id="ARBA00022825"/>
    </source>
</evidence>
<keyword evidence="4 11" id="KW-0645">Protease</keyword>
<dbReference type="Gene3D" id="1.20.1540.10">
    <property type="entry name" value="Rhomboid-like"/>
    <property type="match status" value="1"/>
</dbReference>
<feature type="active site" description="Nucleophile" evidence="10">
    <location>
        <position position="526"/>
    </location>
</feature>
<comment type="caution">
    <text evidence="11">Lacks conserved residue(s) required for the propagation of feature annotation.</text>
</comment>
<evidence type="ECO:0000256" key="2">
    <source>
        <dbReference type="ARBA" id="ARBA00004141"/>
    </source>
</evidence>
<comment type="function">
    <text evidence="11">Serine protease involved in intramembrane proteolysis.</text>
</comment>
<dbReference type="EC" id="3.4.21.105" evidence="11"/>
<sequence>MGSNTGFNPKNAEKKRSSIFSDLEIPQGDVKKKASIFNNMEKKKMTIFKKTKGENNEEKKKRSIFNNNNNNNNNNNTMKINIFNNNNEKKESFSINGDEKKKSFSINGDEKKESFLNNKDEKKESFLINKDEKKESFLINKDEKEKSFSINGDEKKESFSINEDEKKESFSINEDETKKSCSINDDERKISIFSNNEKKKNSIYSDTQSSKREDEKRISIFSDLETSTNIDDISSKRNSQKLSVYGDNKLKKGSLLSPKVDNYRNTIDNINEINDIKIIVTSDENLHTLPSGAVGRRAPLNPFSSPILGKYRRKNKNAKAKVKDPRLNNNPLIGRLTVCISTTAILFWVFFAEMVFNYNTFNGRCISKVLYPIYTENVVNKRQPFFVFLGYGACEYNLDESASNRHFIGSKASDEGWPGDKVEENPDGRGYANWDSVNNRVYNLLGGLNTNYIRNYGELYRLFWSMYLHGGFMHILFNVICQIQILWMIEPDWGSIRTGLLFFISGVTGNLLSAVCDPCGVTIGSSGSLYGLIGALFAYYIEYWKTIPRPCCVLIFMFLVVMFGIIVGMFGYTDNYAHIGGCLGGVLFGFSTITTVSAADKCTLGERMLVSAPFSWFLSNETKELIIAKAKDKKIKGENFRKKQLANKVHKNDALHVAMAVMKNRINDEGRPPCRMKLREWIVRITAASTLIIMWIVLFIYLLNEKAYKSYSPLGQIKFSGVHSCYCCQIVKDKFTYINVNDFYWCFTTEEATRYYCNK</sequence>
<evidence type="ECO:0000256" key="1">
    <source>
        <dbReference type="ARBA" id="ARBA00000156"/>
    </source>
</evidence>
<comment type="similarity">
    <text evidence="3 11">Belongs to the peptidase S54 family.</text>
</comment>
<dbReference type="Pfam" id="PF01694">
    <property type="entry name" value="Rhomboid"/>
    <property type="match status" value="1"/>
</dbReference>
<dbReference type="OrthoDB" id="418595at2759"/>
<reference evidence="15" key="2">
    <citation type="submission" date="2015-07" db="EMBL/GenBank/DDBJ databases">
        <title>The genome sequence of Plasmodium falciparum IGH-CR14.</title>
        <authorList>
            <consortium name="The Broad Institute Genome Sequencing Platform"/>
            <person name="Volkman S.K."/>
            <person name="Neafsey D.E."/>
            <person name="Dash A.P."/>
            <person name="Chitnis C.E."/>
            <person name="Hartl D.L."/>
            <person name="Young S.K."/>
            <person name="Kodira C.D."/>
            <person name="Zeng Q."/>
            <person name="Koehrsen M."/>
            <person name="Godfrey P."/>
            <person name="Alvarado L."/>
            <person name="Berlin A."/>
            <person name="Borenstein D."/>
            <person name="Chen Z."/>
            <person name="Engels R."/>
            <person name="Freedman E."/>
            <person name="Gellesch M."/>
            <person name="Goldberg J."/>
            <person name="Griggs A."/>
            <person name="Gujja S."/>
            <person name="Heiman D."/>
            <person name="Hepburn T."/>
            <person name="Howarth C."/>
            <person name="Jen D."/>
            <person name="Larson L."/>
            <person name="Lewis B."/>
            <person name="Mehta T."/>
            <person name="Park D."/>
            <person name="Pearson M."/>
            <person name="Roberts A."/>
            <person name="Saif S."/>
            <person name="Shea T."/>
            <person name="Shenoy N."/>
            <person name="Sisk P."/>
            <person name="Stolte C."/>
            <person name="Sykes S."/>
            <person name="Walk T."/>
            <person name="White J."/>
            <person name="Yandava C."/>
            <person name="Wirth D.F."/>
            <person name="Nusbaum C."/>
            <person name="Birren B."/>
        </authorList>
    </citation>
    <scope>NUCLEOTIDE SEQUENCE [LARGE SCALE GENOMIC DNA]</scope>
    <source>
        <strain evidence="15">IGH-CR14</strain>
    </source>
</reference>
<feature type="compositionally biased region" description="Basic and acidic residues" evidence="12">
    <location>
        <begin position="51"/>
        <end position="60"/>
    </location>
</feature>
<gene>
    <name evidence="14" type="ORF">PFMG_01850</name>
</gene>
<dbReference type="InterPro" id="IPR035952">
    <property type="entry name" value="Rhomboid-like_sf"/>
</dbReference>
<feature type="domain" description="Peptidase S54 rhomboid" evidence="13">
    <location>
        <begin position="457"/>
        <end position="591"/>
    </location>
</feature>
<dbReference type="AlphaFoldDB" id="A0A0L1I8N0"/>
<feature type="region of interest" description="Disordered" evidence="12">
    <location>
        <begin position="155"/>
        <end position="178"/>
    </location>
</feature>
<keyword evidence="9 11" id="KW-0472">Membrane</keyword>
<feature type="transmembrane region" description="Helical" evidence="11">
    <location>
        <begin position="521"/>
        <end position="541"/>
    </location>
</feature>
<name>A0A0L1I8N0_PLAFA</name>
<keyword evidence="7 11" id="KW-0720">Serine protease</keyword>
<feature type="compositionally biased region" description="Low complexity" evidence="12">
    <location>
        <begin position="64"/>
        <end position="76"/>
    </location>
</feature>
<comment type="subcellular location">
    <subcellularLocation>
        <location evidence="2 11">Membrane</location>
        <topology evidence="2 11">Multi-pass membrane protein</topology>
    </subcellularLocation>
</comment>
<evidence type="ECO:0000256" key="11">
    <source>
        <dbReference type="RuleBase" id="RU362115"/>
    </source>
</evidence>
<feature type="region of interest" description="Disordered" evidence="12">
    <location>
        <begin position="47"/>
        <end position="76"/>
    </location>
</feature>
<dbReference type="InterPro" id="IPR002610">
    <property type="entry name" value="Peptidase_S54_rhomboid-like"/>
</dbReference>
<proteinExistence type="inferred from homology"/>
<evidence type="ECO:0000256" key="9">
    <source>
        <dbReference type="ARBA" id="ARBA00023136"/>
    </source>
</evidence>
<dbReference type="GO" id="GO:0016020">
    <property type="term" value="C:membrane"/>
    <property type="evidence" value="ECO:0007669"/>
    <property type="project" value="UniProtKB-SubCell"/>
</dbReference>
<accession>A0A0L1I8N0</accession>
<feature type="region of interest" description="Disordered" evidence="12">
    <location>
        <begin position="1"/>
        <end position="21"/>
    </location>
</feature>
<evidence type="ECO:0000259" key="13">
    <source>
        <dbReference type="Pfam" id="PF01694"/>
    </source>
</evidence>